<feature type="domain" description="Methyltransferase type 12" evidence="5">
    <location>
        <begin position="97"/>
        <end position="197"/>
    </location>
</feature>
<organism evidence="6 8">
    <name type="scientific">Phytophthora infestans</name>
    <name type="common">Potato late blight agent</name>
    <name type="synonym">Botrytis infestans</name>
    <dbReference type="NCBI Taxonomy" id="4787"/>
    <lineage>
        <taxon>Eukaryota</taxon>
        <taxon>Sar</taxon>
        <taxon>Stramenopiles</taxon>
        <taxon>Oomycota</taxon>
        <taxon>Peronosporomycetes</taxon>
        <taxon>Peronosporales</taxon>
        <taxon>Peronosporaceae</taxon>
        <taxon>Phytophthora</taxon>
    </lineage>
</organism>
<comment type="similarity">
    <text evidence="1 4">Belongs to the methyltransferase superfamily. METL family.</text>
</comment>
<sequence length="304" mass="34818">MTDQKPKLKREVQLHSCDFEWEDLARECQVHTEEGDEVIEDDTKGGLLETKQLAKEAKYKWDVFHQRNNGKVYKPRNYLVKEFPELYSPEHAELEVLELGCGYGSAIFPILAECPNIHAQVCDFSAHAIDILQHNPEYDATRCRAFVCDIAQEELTGVAPESIDIVLMVFVLSALPPKSFARAVQKIFTVLRPGGIVCFRDYGLYDLAMLRNAKKLGPSLYYRSDGTLAYFFSREVLAELFEQARFQILENDYCTVRLRNRKKGVTMDRVWLHAKFKKPEAKVGDEEKSPQVTCRLDVIPSSSN</sequence>
<dbReference type="EC" id="2.1.1.-" evidence="4"/>
<dbReference type="EMBL" id="JAACNO010001001">
    <property type="protein sequence ID" value="KAF4143626.1"/>
    <property type="molecule type" value="Genomic_DNA"/>
</dbReference>
<dbReference type="EMBL" id="WSZM01000791">
    <property type="protein sequence ID" value="KAF4029627.1"/>
    <property type="molecule type" value="Genomic_DNA"/>
</dbReference>
<dbReference type="PIRSF" id="PIRSF037755">
    <property type="entry name" value="Mettl2_prd"/>
    <property type="match status" value="1"/>
</dbReference>
<dbReference type="CDD" id="cd02440">
    <property type="entry name" value="AdoMet_MTases"/>
    <property type="match status" value="1"/>
</dbReference>
<dbReference type="SUPFAM" id="SSF53335">
    <property type="entry name" value="S-adenosyl-L-methionine-dependent methyltransferases"/>
    <property type="match status" value="1"/>
</dbReference>
<dbReference type="GO" id="GO:0008757">
    <property type="term" value="F:S-adenosylmethionine-dependent methyltransferase activity"/>
    <property type="evidence" value="ECO:0007669"/>
    <property type="project" value="UniProtKB-ARBA"/>
</dbReference>
<dbReference type="InterPro" id="IPR013217">
    <property type="entry name" value="Methyltransf_12"/>
</dbReference>
<keyword evidence="3 4" id="KW-0808">Transferase</keyword>
<proteinExistence type="inferred from homology"/>
<dbReference type="Proteomes" id="UP000602510">
    <property type="component" value="Unassembled WGS sequence"/>
</dbReference>
<evidence type="ECO:0000256" key="4">
    <source>
        <dbReference type="PIRNR" id="PIRNR037755"/>
    </source>
</evidence>
<keyword evidence="2 4" id="KW-0489">Methyltransferase</keyword>
<comment type="caution">
    <text evidence="6">The sequence shown here is derived from an EMBL/GenBank/DDBJ whole genome shotgun (WGS) entry which is preliminary data.</text>
</comment>
<evidence type="ECO:0000256" key="1">
    <source>
        <dbReference type="ARBA" id="ARBA00009725"/>
    </source>
</evidence>
<keyword evidence="8" id="KW-1185">Reference proteome</keyword>
<evidence type="ECO:0000313" key="8">
    <source>
        <dbReference type="Proteomes" id="UP000602510"/>
    </source>
</evidence>
<evidence type="ECO:0000313" key="6">
    <source>
        <dbReference type="EMBL" id="KAF4029627.1"/>
    </source>
</evidence>
<protein>
    <recommendedName>
        <fullName evidence="4">tRNA N(3)-methylcytidine methyltransferase</fullName>
        <ecNumber evidence="4">2.1.1.-</ecNumber>
    </recommendedName>
</protein>
<evidence type="ECO:0000313" key="7">
    <source>
        <dbReference type="EMBL" id="KAF4143626.1"/>
    </source>
</evidence>
<dbReference type="InterPro" id="IPR029063">
    <property type="entry name" value="SAM-dependent_MTases_sf"/>
</dbReference>
<comment type="function">
    <text evidence="4">S-adenosyl-L-methionine-dependent methyltransferase.</text>
</comment>
<dbReference type="GO" id="GO:0032259">
    <property type="term" value="P:methylation"/>
    <property type="evidence" value="ECO:0007669"/>
    <property type="project" value="UniProtKB-KW"/>
</dbReference>
<dbReference type="GO" id="GO:0008173">
    <property type="term" value="F:RNA methyltransferase activity"/>
    <property type="evidence" value="ECO:0007669"/>
    <property type="project" value="UniProtKB-ARBA"/>
</dbReference>
<dbReference type="Proteomes" id="UP000704712">
    <property type="component" value="Unassembled WGS sequence"/>
</dbReference>
<reference evidence="6" key="1">
    <citation type="submission" date="2020-04" db="EMBL/GenBank/DDBJ databases">
        <title>Hybrid Assembly of Korean Phytophthora infestans isolates.</title>
        <authorList>
            <person name="Prokchorchik M."/>
            <person name="Lee Y."/>
            <person name="Seo J."/>
            <person name="Cho J.-H."/>
            <person name="Park Y.-E."/>
            <person name="Jang D.-C."/>
            <person name="Im J.-S."/>
            <person name="Choi J.-G."/>
            <person name="Park H.-J."/>
            <person name="Lee G.-B."/>
            <person name="Lee Y.-G."/>
            <person name="Hong S.-Y."/>
            <person name="Cho K."/>
            <person name="Sohn K.H."/>
        </authorList>
    </citation>
    <scope>NUCLEOTIDE SEQUENCE</scope>
    <source>
        <strain evidence="6">KR_1_A1</strain>
        <strain evidence="7">KR_2_A2</strain>
    </source>
</reference>
<accession>A0A833S6J9</accession>
<dbReference type="AlphaFoldDB" id="A0A833S6J9"/>
<gene>
    <name evidence="6" type="ORF">GN244_ATG18572</name>
    <name evidence="7" type="ORF">GN958_ATG07146</name>
</gene>
<dbReference type="Gene3D" id="3.40.50.150">
    <property type="entry name" value="Vaccinia Virus protein VP39"/>
    <property type="match status" value="1"/>
</dbReference>
<name>A0A833S6J9_PHYIN</name>
<evidence type="ECO:0000256" key="2">
    <source>
        <dbReference type="ARBA" id="ARBA00022603"/>
    </source>
</evidence>
<dbReference type="PANTHER" id="PTHR22809:SF5">
    <property type="entry name" value="TRNA N(3)-METHYLCYTIDINE METHYLTRANSFERASE METTL6"/>
    <property type="match status" value="1"/>
</dbReference>
<evidence type="ECO:0000259" key="5">
    <source>
        <dbReference type="Pfam" id="PF08242"/>
    </source>
</evidence>
<dbReference type="InterPro" id="IPR026113">
    <property type="entry name" value="METTL2/6/8-like"/>
</dbReference>
<dbReference type="PANTHER" id="PTHR22809">
    <property type="entry name" value="METHYLTRANSFERASE-RELATED"/>
    <property type="match status" value="1"/>
</dbReference>
<evidence type="ECO:0000256" key="3">
    <source>
        <dbReference type="ARBA" id="ARBA00022679"/>
    </source>
</evidence>
<dbReference type="Pfam" id="PF08242">
    <property type="entry name" value="Methyltransf_12"/>
    <property type="match status" value="1"/>
</dbReference>